<evidence type="ECO:0000313" key="1">
    <source>
        <dbReference type="EMBL" id="TWT98629.1"/>
    </source>
</evidence>
<dbReference type="Proteomes" id="UP000320176">
    <property type="component" value="Unassembled WGS sequence"/>
</dbReference>
<dbReference type="SUPFAM" id="SSF53756">
    <property type="entry name" value="UDP-Glycosyltransferase/glycogen phosphorylase"/>
    <property type="match status" value="1"/>
</dbReference>
<organism evidence="1 2">
    <name type="scientific">Stieleria varia</name>
    <dbReference type="NCBI Taxonomy" id="2528005"/>
    <lineage>
        <taxon>Bacteria</taxon>
        <taxon>Pseudomonadati</taxon>
        <taxon>Planctomycetota</taxon>
        <taxon>Planctomycetia</taxon>
        <taxon>Pirellulales</taxon>
        <taxon>Pirellulaceae</taxon>
        <taxon>Stieleria</taxon>
    </lineage>
</organism>
<gene>
    <name evidence="1" type="ORF">Pla52n_51460</name>
</gene>
<sequence>MVDSIKTLVVSESLLPKRCGSSIVMENFAAHFSADELVLLGDCAFGKRTEHQRQQGFPEVEYFGTAMSLGGRGARFFKRLRWRLLDRLVKRIMDVATRHRCNHILGVYPDDLWCYAACLAAKRLNVPFDSYFHNTYVDNDAIEDVRAQQYQAEIFERSRTVFVMSDGMLGYMRDTYPEVKFSVLTHVFCEYPSRFEREPVSVTGTKRIVLFGNFNQSNLDATLRLQAAVRSRCDYELHFYTDVPRLLLAQRGLNVSTEHYHGALGHLSFDDMMSEIRQYDLVALTHGLTGGYGAVEYQTIFPTRTIPMMLSGLPLLVHSPENAFLSEFVREHGIGCLVTQPSESELVAALDRLVADRELADDKIRNAMTAAGLFFGQRVTSQFRDQIRRPAV</sequence>
<comment type="caution">
    <text evidence="1">The sequence shown here is derived from an EMBL/GenBank/DDBJ whole genome shotgun (WGS) entry which is preliminary data.</text>
</comment>
<dbReference type="AlphaFoldDB" id="A0A5C6AGA3"/>
<name>A0A5C6AGA3_9BACT</name>
<evidence type="ECO:0008006" key="3">
    <source>
        <dbReference type="Google" id="ProtNLM"/>
    </source>
</evidence>
<evidence type="ECO:0000313" key="2">
    <source>
        <dbReference type="Proteomes" id="UP000320176"/>
    </source>
</evidence>
<keyword evidence="2" id="KW-1185">Reference proteome</keyword>
<protein>
    <recommendedName>
        <fullName evidence="3">Glycosyltransferase subfamily 4-like N-terminal domain-containing protein</fullName>
    </recommendedName>
</protein>
<dbReference type="Gene3D" id="3.40.50.2000">
    <property type="entry name" value="Glycogen Phosphorylase B"/>
    <property type="match status" value="2"/>
</dbReference>
<reference evidence="1 2" key="1">
    <citation type="submission" date="2019-02" db="EMBL/GenBank/DDBJ databases">
        <title>Deep-cultivation of Planctomycetes and their phenomic and genomic characterization uncovers novel biology.</title>
        <authorList>
            <person name="Wiegand S."/>
            <person name="Jogler M."/>
            <person name="Boedeker C."/>
            <person name="Pinto D."/>
            <person name="Vollmers J."/>
            <person name="Rivas-Marin E."/>
            <person name="Kohn T."/>
            <person name="Peeters S.H."/>
            <person name="Heuer A."/>
            <person name="Rast P."/>
            <person name="Oberbeckmann S."/>
            <person name="Bunk B."/>
            <person name="Jeske O."/>
            <person name="Meyerdierks A."/>
            <person name="Storesund J.E."/>
            <person name="Kallscheuer N."/>
            <person name="Luecker S."/>
            <person name="Lage O.M."/>
            <person name="Pohl T."/>
            <person name="Merkel B.J."/>
            <person name="Hornburger P."/>
            <person name="Mueller R.-W."/>
            <person name="Bruemmer F."/>
            <person name="Labrenz M."/>
            <person name="Spormann A.M."/>
            <person name="Op Den Camp H."/>
            <person name="Overmann J."/>
            <person name="Amann R."/>
            <person name="Jetten M.S.M."/>
            <person name="Mascher T."/>
            <person name="Medema M.H."/>
            <person name="Devos D.P."/>
            <person name="Kaster A.-K."/>
            <person name="Ovreas L."/>
            <person name="Rohde M."/>
            <person name="Galperin M.Y."/>
            <person name="Jogler C."/>
        </authorList>
    </citation>
    <scope>NUCLEOTIDE SEQUENCE [LARGE SCALE GENOMIC DNA]</scope>
    <source>
        <strain evidence="1 2">Pla52n</strain>
    </source>
</reference>
<dbReference type="EMBL" id="SJPN01000006">
    <property type="protein sequence ID" value="TWT98629.1"/>
    <property type="molecule type" value="Genomic_DNA"/>
</dbReference>
<proteinExistence type="predicted"/>
<accession>A0A5C6AGA3</accession>